<name>A0A7J8NYZ7_GOSRA</name>
<gene>
    <name evidence="1" type="ORF">Gorai_024236</name>
</gene>
<evidence type="ECO:0000313" key="2">
    <source>
        <dbReference type="Proteomes" id="UP000593578"/>
    </source>
</evidence>
<feature type="non-terminal residue" evidence="1">
    <location>
        <position position="1"/>
    </location>
</feature>
<sequence>MENEIADLSISDGEEDVWQIMEDDEQMTSPHMFDLVGYFSTACVVHFQAMRNTMANIWHLLGGYDNESCENFCPIRTAQGNKVMDMGWDISLRAGIHLGINLEGQSGFVPME</sequence>
<dbReference type="EMBL" id="JABEZZ010000003">
    <property type="protein sequence ID" value="MBA0582084.1"/>
    <property type="molecule type" value="Genomic_DNA"/>
</dbReference>
<protein>
    <submittedName>
        <fullName evidence="1">Uncharacterized protein</fullName>
    </submittedName>
</protein>
<reference evidence="1 2" key="1">
    <citation type="journal article" date="2019" name="Genome Biol. Evol.">
        <title>Insights into the evolution of the New World diploid cottons (Gossypium, subgenus Houzingenia) based on genome sequencing.</title>
        <authorList>
            <person name="Grover C.E."/>
            <person name="Arick M.A. 2nd"/>
            <person name="Thrash A."/>
            <person name="Conover J.L."/>
            <person name="Sanders W.S."/>
            <person name="Peterson D.G."/>
            <person name="Frelichowski J.E."/>
            <person name="Scheffler J.A."/>
            <person name="Scheffler B.E."/>
            <person name="Wendel J.F."/>
        </authorList>
    </citation>
    <scope>NUCLEOTIDE SEQUENCE [LARGE SCALE GENOMIC DNA]</scope>
    <source>
        <strain evidence="1">8</strain>
        <tissue evidence="1">Leaf</tissue>
    </source>
</reference>
<accession>A0A7J8NYZ7</accession>
<dbReference type="Proteomes" id="UP000593578">
    <property type="component" value="Unassembled WGS sequence"/>
</dbReference>
<organism evidence="1 2">
    <name type="scientific">Gossypium raimondii</name>
    <name type="common">Peruvian cotton</name>
    <name type="synonym">Gossypium klotzschianum subsp. raimondii</name>
    <dbReference type="NCBI Taxonomy" id="29730"/>
    <lineage>
        <taxon>Eukaryota</taxon>
        <taxon>Viridiplantae</taxon>
        <taxon>Streptophyta</taxon>
        <taxon>Embryophyta</taxon>
        <taxon>Tracheophyta</taxon>
        <taxon>Spermatophyta</taxon>
        <taxon>Magnoliopsida</taxon>
        <taxon>eudicotyledons</taxon>
        <taxon>Gunneridae</taxon>
        <taxon>Pentapetalae</taxon>
        <taxon>rosids</taxon>
        <taxon>malvids</taxon>
        <taxon>Malvales</taxon>
        <taxon>Malvaceae</taxon>
        <taxon>Malvoideae</taxon>
        <taxon>Gossypium</taxon>
    </lineage>
</organism>
<dbReference type="AlphaFoldDB" id="A0A7J8NYZ7"/>
<proteinExistence type="predicted"/>
<comment type="caution">
    <text evidence="1">The sequence shown here is derived from an EMBL/GenBank/DDBJ whole genome shotgun (WGS) entry which is preliminary data.</text>
</comment>
<evidence type="ECO:0000313" key="1">
    <source>
        <dbReference type="EMBL" id="MBA0582084.1"/>
    </source>
</evidence>